<accession>A0AAV6NZ70</accession>
<gene>
    <name evidence="1" type="ORF">SDJN03_02645</name>
</gene>
<protein>
    <submittedName>
        <fullName evidence="1">Uncharacterized protein</fullName>
    </submittedName>
</protein>
<feature type="non-terminal residue" evidence="1">
    <location>
        <position position="1"/>
    </location>
</feature>
<keyword evidence="2" id="KW-1185">Reference proteome</keyword>
<sequence length="197" mass="22234">MILQQILTLSLQSHSHFLTIIDYRPDVCCSSPSPCPLPPIQPRSCDGVASSWRFQSNSSLLHCEEHAAMDAALCVDVHAPLLAENQFTITTLLDSHYVNISYEKSHHKYLSELQFQQMEKDAGSDVLSFKQNAIADRPSRKCFQQTEWAINHVPCPCLSKSHVQAVIWHWRLDPHIINGCDSASAKEENKRTAPSRL</sequence>
<evidence type="ECO:0000313" key="2">
    <source>
        <dbReference type="Proteomes" id="UP000685013"/>
    </source>
</evidence>
<name>A0AAV6NZ70_9ROSI</name>
<comment type="caution">
    <text evidence="1">The sequence shown here is derived from an EMBL/GenBank/DDBJ whole genome shotgun (WGS) entry which is preliminary data.</text>
</comment>
<proteinExistence type="predicted"/>
<organism evidence="1 2">
    <name type="scientific">Cucurbita argyrosperma subsp. sororia</name>
    <dbReference type="NCBI Taxonomy" id="37648"/>
    <lineage>
        <taxon>Eukaryota</taxon>
        <taxon>Viridiplantae</taxon>
        <taxon>Streptophyta</taxon>
        <taxon>Embryophyta</taxon>
        <taxon>Tracheophyta</taxon>
        <taxon>Spermatophyta</taxon>
        <taxon>Magnoliopsida</taxon>
        <taxon>eudicotyledons</taxon>
        <taxon>Gunneridae</taxon>
        <taxon>Pentapetalae</taxon>
        <taxon>rosids</taxon>
        <taxon>fabids</taxon>
        <taxon>Cucurbitales</taxon>
        <taxon>Cucurbitaceae</taxon>
        <taxon>Cucurbiteae</taxon>
        <taxon>Cucurbita</taxon>
    </lineage>
</organism>
<dbReference type="Proteomes" id="UP000685013">
    <property type="component" value="Chromosome 2"/>
</dbReference>
<dbReference type="AlphaFoldDB" id="A0AAV6NZ70"/>
<evidence type="ECO:0000313" key="1">
    <source>
        <dbReference type="EMBL" id="KAG6605328.1"/>
    </source>
</evidence>
<reference evidence="1 2" key="1">
    <citation type="journal article" date="2021" name="Hortic Res">
        <title>The domestication of Cucurbita argyrosperma as revealed by the genome of its wild relative.</title>
        <authorList>
            <person name="Barrera-Redondo J."/>
            <person name="Sanchez-de la Vega G."/>
            <person name="Aguirre-Liguori J.A."/>
            <person name="Castellanos-Morales G."/>
            <person name="Gutierrez-Guerrero Y.T."/>
            <person name="Aguirre-Dugua X."/>
            <person name="Aguirre-Planter E."/>
            <person name="Tenaillon M.I."/>
            <person name="Lira-Saade R."/>
            <person name="Eguiarte L.E."/>
        </authorList>
    </citation>
    <scope>NUCLEOTIDE SEQUENCE [LARGE SCALE GENOMIC DNA]</scope>
    <source>
        <strain evidence="1">JBR-2021</strain>
    </source>
</reference>
<dbReference type="EMBL" id="JAGKQH010000002">
    <property type="protein sequence ID" value="KAG6605328.1"/>
    <property type="molecule type" value="Genomic_DNA"/>
</dbReference>